<evidence type="ECO:0000313" key="8">
    <source>
        <dbReference type="EMBL" id="KAF5399482.1"/>
    </source>
</evidence>
<dbReference type="InterPro" id="IPR011057">
    <property type="entry name" value="Mss4-like_sf"/>
</dbReference>
<keyword evidence="2 6" id="KW-0479">Metal-binding</keyword>
<dbReference type="PROSITE" id="PS51790">
    <property type="entry name" value="MSRB"/>
    <property type="match status" value="1"/>
</dbReference>
<dbReference type="SUPFAM" id="SSF51316">
    <property type="entry name" value="Mss4-like"/>
    <property type="match status" value="1"/>
</dbReference>
<comment type="cofactor">
    <cofactor evidence="6">
        <name>Zn(2+)</name>
        <dbReference type="ChEBI" id="CHEBI:29105"/>
    </cofactor>
    <text evidence="6">Binds 1 zinc ion per subunit.</text>
</comment>
<reference evidence="8" key="1">
    <citation type="submission" date="2019-05" db="EMBL/GenBank/DDBJ databases">
        <title>Annotation for the trematode Paragonimus heterotremus.</title>
        <authorList>
            <person name="Choi Y.-J."/>
        </authorList>
    </citation>
    <scope>NUCLEOTIDE SEQUENCE</scope>
    <source>
        <strain evidence="8">LC</strain>
    </source>
</reference>
<evidence type="ECO:0000256" key="1">
    <source>
        <dbReference type="ARBA" id="ARBA00007174"/>
    </source>
</evidence>
<dbReference type="PANTHER" id="PTHR10173">
    <property type="entry name" value="METHIONINE SULFOXIDE REDUCTASE"/>
    <property type="match status" value="1"/>
</dbReference>
<comment type="function">
    <text evidence="6">Methionine-sulfoxide reductase that specifically reduces methionine (R)-sulfoxide back to methionine. While in many cases methionine oxidation is the result of random oxidation following oxidative stress, methionine oxidation is also a post-translational modification that takes place on specific residues.</text>
</comment>
<gene>
    <name evidence="8" type="ORF">PHET_07432</name>
</gene>
<dbReference type="EMBL" id="LUCH01004016">
    <property type="protein sequence ID" value="KAF5399482.1"/>
    <property type="molecule type" value="Genomic_DNA"/>
</dbReference>
<dbReference type="Gene3D" id="2.170.150.20">
    <property type="entry name" value="Peptide methionine sulfoxide reductase"/>
    <property type="match status" value="1"/>
</dbReference>
<comment type="similarity">
    <text evidence="1 6">Belongs to the MsrB Met sulfoxide reductase family.</text>
</comment>
<organism evidence="8 9">
    <name type="scientific">Paragonimus heterotremus</name>
    <dbReference type="NCBI Taxonomy" id="100268"/>
    <lineage>
        <taxon>Eukaryota</taxon>
        <taxon>Metazoa</taxon>
        <taxon>Spiralia</taxon>
        <taxon>Lophotrochozoa</taxon>
        <taxon>Platyhelminthes</taxon>
        <taxon>Trematoda</taxon>
        <taxon>Digenea</taxon>
        <taxon>Plagiorchiida</taxon>
        <taxon>Troglotremata</taxon>
        <taxon>Troglotrematidae</taxon>
        <taxon>Paragonimus</taxon>
    </lineage>
</organism>
<accession>A0A8J4SN56</accession>
<dbReference type="AlphaFoldDB" id="A0A8J4SN56"/>
<dbReference type="GO" id="GO:0033743">
    <property type="term" value="F:peptide-methionine (R)-S-oxide reductase activity"/>
    <property type="evidence" value="ECO:0007669"/>
    <property type="project" value="UniProtKB-EC"/>
</dbReference>
<dbReference type="GO" id="GO:0030091">
    <property type="term" value="P:protein repair"/>
    <property type="evidence" value="ECO:0007669"/>
    <property type="project" value="InterPro"/>
</dbReference>
<sequence>MVRIVAFRCWVSYLKSFIFSPSLCIPDCFTPLTSQIIMSVQKSDEEWKNLLTPEQYRIAREKGTEPFTGVYCDNKEPGTYVCVCCGTKLFSSSAKFDSGSGWPSFYEAIGANGKDDHNSNIARCEDDSLGTKRIEITCKNCNGHLGHVFEDGPQPTGLRYCVNSASLNFVKK</sequence>
<evidence type="ECO:0000313" key="9">
    <source>
        <dbReference type="Proteomes" id="UP000748531"/>
    </source>
</evidence>
<evidence type="ECO:0000256" key="2">
    <source>
        <dbReference type="ARBA" id="ARBA00022723"/>
    </source>
</evidence>
<protein>
    <recommendedName>
        <fullName evidence="6">Peptide-methionine (R)-S-oxide reductase</fullName>
        <ecNumber evidence="6">1.8.4.12</ecNumber>
    </recommendedName>
</protein>
<dbReference type="Pfam" id="PF01641">
    <property type="entry name" value="SelR"/>
    <property type="match status" value="1"/>
</dbReference>
<dbReference type="GO" id="GO:0046872">
    <property type="term" value="F:metal ion binding"/>
    <property type="evidence" value="ECO:0007669"/>
    <property type="project" value="UniProtKB-KW"/>
</dbReference>
<dbReference type="GO" id="GO:0006979">
    <property type="term" value="P:response to oxidative stress"/>
    <property type="evidence" value="ECO:0007669"/>
    <property type="project" value="InterPro"/>
</dbReference>
<evidence type="ECO:0000256" key="6">
    <source>
        <dbReference type="RuleBase" id="RU365044"/>
    </source>
</evidence>
<dbReference type="InterPro" id="IPR002579">
    <property type="entry name" value="Met_Sox_Rdtase_MsrB_dom"/>
</dbReference>
<dbReference type="Proteomes" id="UP000748531">
    <property type="component" value="Unassembled WGS sequence"/>
</dbReference>
<comment type="catalytic activity">
    <reaction evidence="5 6">
        <text>L-methionyl-[protein] + [thioredoxin]-disulfide + H2O = L-methionyl-(R)-S-oxide-[protein] + [thioredoxin]-dithiol</text>
        <dbReference type="Rhea" id="RHEA:24164"/>
        <dbReference type="Rhea" id="RHEA-COMP:10698"/>
        <dbReference type="Rhea" id="RHEA-COMP:10700"/>
        <dbReference type="Rhea" id="RHEA-COMP:12313"/>
        <dbReference type="Rhea" id="RHEA-COMP:12314"/>
        <dbReference type="ChEBI" id="CHEBI:15377"/>
        <dbReference type="ChEBI" id="CHEBI:16044"/>
        <dbReference type="ChEBI" id="CHEBI:29950"/>
        <dbReference type="ChEBI" id="CHEBI:45764"/>
        <dbReference type="ChEBI" id="CHEBI:50058"/>
        <dbReference type="EC" id="1.8.4.12"/>
    </reaction>
</comment>
<evidence type="ECO:0000256" key="3">
    <source>
        <dbReference type="ARBA" id="ARBA00022833"/>
    </source>
</evidence>
<feature type="domain" description="MsrB" evidence="7">
    <location>
        <begin position="44"/>
        <end position="172"/>
    </location>
</feature>
<dbReference type="NCBIfam" id="TIGR00357">
    <property type="entry name" value="peptide-methionine (R)-S-oxide reductase MsrB"/>
    <property type="match status" value="1"/>
</dbReference>
<dbReference type="InterPro" id="IPR028427">
    <property type="entry name" value="Met_Sox_Rdtase_MsrB"/>
</dbReference>
<dbReference type="OrthoDB" id="44061at2759"/>
<evidence type="ECO:0000256" key="5">
    <source>
        <dbReference type="ARBA" id="ARBA00048488"/>
    </source>
</evidence>
<proteinExistence type="inferred from homology"/>
<keyword evidence="3 6" id="KW-0862">Zinc</keyword>
<dbReference type="EC" id="1.8.4.12" evidence="6"/>
<dbReference type="PANTHER" id="PTHR10173:SF52">
    <property type="entry name" value="METHIONINE-R-SULFOXIDE REDUCTASE B1"/>
    <property type="match status" value="1"/>
</dbReference>
<evidence type="ECO:0000259" key="7">
    <source>
        <dbReference type="PROSITE" id="PS51790"/>
    </source>
</evidence>
<keyword evidence="9" id="KW-1185">Reference proteome</keyword>
<dbReference type="GO" id="GO:0005737">
    <property type="term" value="C:cytoplasm"/>
    <property type="evidence" value="ECO:0007669"/>
    <property type="project" value="TreeGrafter"/>
</dbReference>
<comment type="caution">
    <text evidence="8">The sequence shown here is derived from an EMBL/GenBank/DDBJ whole genome shotgun (WGS) entry which is preliminary data.</text>
</comment>
<keyword evidence="4 6" id="KW-0560">Oxidoreductase</keyword>
<evidence type="ECO:0000256" key="4">
    <source>
        <dbReference type="ARBA" id="ARBA00023002"/>
    </source>
</evidence>
<dbReference type="FunFam" id="2.170.150.20:FF:000001">
    <property type="entry name" value="Peptide methionine sulfoxide reductase MsrB"/>
    <property type="match status" value="1"/>
</dbReference>
<name>A0A8J4SN56_9TREM</name>